<accession>A0AAV4ACX2</accession>
<name>A0AAV4ACX2_9GAST</name>
<evidence type="ECO:0000313" key="1">
    <source>
        <dbReference type="EMBL" id="GFO05122.1"/>
    </source>
</evidence>
<sequence>MLFGLLSGHVTVGGARTRNRKEPMRGPERVRKVLRGVAKKSLASPYKIGQGFNRAAMLSAAHYNLLVCS</sequence>
<protein>
    <submittedName>
        <fullName evidence="1">Uncharacterized protein</fullName>
    </submittedName>
</protein>
<organism evidence="1 2">
    <name type="scientific">Plakobranchus ocellatus</name>
    <dbReference type="NCBI Taxonomy" id="259542"/>
    <lineage>
        <taxon>Eukaryota</taxon>
        <taxon>Metazoa</taxon>
        <taxon>Spiralia</taxon>
        <taxon>Lophotrochozoa</taxon>
        <taxon>Mollusca</taxon>
        <taxon>Gastropoda</taxon>
        <taxon>Heterobranchia</taxon>
        <taxon>Euthyneura</taxon>
        <taxon>Panpulmonata</taxon>
        <taxon>Sacoglossa</taxon>
        <taxon>Placobranchoidea</taxon>
        <taxon>Plakobranchidae</taxon>
        <taxon>Plakobranchus</taxon>
    </lineage>
</organism>
<reference evidence="1 2" key="1">
    <citation type="journal article" date="2021" name="Elife">
        <title>Chloroplast acquisition without the gene transfer in kleptoplastic sea slugs, Plakobranchus ocellatus.</title>
        <authorList>
            <person name="Maeda T."/>
            <person name="Takahashi S."/>
            <person name="Yoshida T."/>
            <person name="Shimamura S."/>
            <person name="Takaki Y."/>
            <person name="Nagai Y."/>
            <person name="Toyoda A."/>
            <person name="Suzuki Y."/>
            <person name="Arimoto A."/>
            <person name="Ishii H."/>
            <person name="Satoh N."/>
            <person name="Nishiyama T."/>
            <person name="Hasebe M."/>
            <person name="Maruyama T."/>
            <person name="Minagawa J."/>
            <person name="Obokata J."/>
            <person name="Shigenobu S."/>
        </authorList>
    </citation>
    <scope>NUCLEOTIDE SEQUENCE [LARGE SCALE GENOMIC DNA]</scope>
</reference>
<dbReference type="Proteomes" id="UP000735302">
    <property type="component" value="Unassembled WGS sequence"/>
</dbReference>
<dbReference type="EMBL" id="BLXT01003746">
    <property type="protein sequence ID" value="GFO05122.1"/>
    <property type="molecule type" value="Genomic_DNA"/>
</dbReference>
<proteinExistence type="predicted"/>
<comment type="caution">
    <text evidence="1">The sequence shown here is derived from an EMBL/GenBank/DDBJ whole genome shotgun (WGS) entry which is preliminary data.</text>
</comment>
<gene>
    <name evidence="1" type="ORF">PoB_003162700</name>
</gene>
<dbReference type="AlphaFoldDB" id="A0AAV4ACX2"/>
<keyword evidence="2" id="KW-1185">Reference proteome</keyword>
<evidence type="ECO:0000313" key="2">
    <source>
        <dbReference type="Proteomes" id="UP000735302"/>
    </source>
</evidence>